<evidence type="ECO:0000313" key="1">
    <source>
        <dbReference type="EMBL" id="KAJ6843127.1"/>
    </source>
</evidence>
<organism evidence="1 2">
    <name type="scientific">Iris pallida</name>
    <name type="common">Sweet iris</name>
    <dbReference type="NCBI Taxonomy" id="29817"/>
    <lineage>
        <taxon>Eukaryota</taxon>
        <taxon>Viridiplantae</taxon>
        <taxon>Streptophyta</taxon>
        <taxon>Embryophyta</taxon>
        <taxon>Tracheophyta</taxon>
        <taxon>Spermatophyta</taxon>
        <taxon>Magnoliopsida</taxon>
        <taxon>Liliopsida</taxon>
        <taxon>Asparagales</taxon>
        <taxon>Iridaceae</taxon>
        <taxon>Iridoideae</taxon>
        <taxon>Irideae</taxon>
        <taxon>Iris</taxon>
    </lineage>
</organism>
<evidence type="ECO:0000313" key="2">
    <source>
        <dbReference type="Proteomes" id="UP001140949"/>
    </source>
</evidence>
<gene>
    <name evidence="1" type="ORF">M6B38_300330</name>
</gene>
<name>A0AAX6HRE3_IRIPA</name>
<keyword evidence="2" id="KW-1185">Reference proteome</keyword>
<reference evidence="1" key="1">
    <citation type="journal article" date="2023" name="GigaByte">
        <title>Genome assembly of the bearded iris, Iris pallida Lam.</title>
        <authorList>
            <person name="Bruccoleri R.E."/>
            <person name="Oakeley E.J."/>
            <person name="Faust A.M.E."/>
            <person name="Altorfer M."/>
            <person name="Dessus-Babus S."/>
            <person name="Burckhardt D."/>
            <person name="Oertli M."/>
            <person name="Naumann U."/>
            <person name="Petersen F."/>
            <person name="Wong J."/>
        </authorList>
    </citation>
    <scope>NUCLEOTIDE SEQUENCE</scope>
    <source>
        <strain evidence="1">GSM-AAB239-AS_SAM_17_03QT</strain>
    </source>
</reference>
<sequence length="60" mass="6669">MVYEWAVSIFLLEPSHGSSNRNDDTIGNLCTSFSICHKVLSLSRTPAETPQIPVDFSSRL</sequence>
<dbReference type="EMBL" id="JANAVB010007398">
    <property type="protein sequence ID" value="KAJ6843127.1"/>
    <property type="molecule type" value="Genomic_DNA"/>
</dbReference>
<comment type="caution">
    <text evidence="1">The sequence shown here is derived from an EMBL/GenBank/DDBJ whole genome shotgun (WGS) entry which is preliminary data.</text>
</comment>
<dbReference type="AlphaFoldDB" id="A0AAX6HRE3"/>
<reference evidence="1" key="2">
    <citation type="submission" date="2023-04" db="EMBL/GenBank/DDBJ databases">
        <authorList>
            <person name="Bruccoleri R.E."/>
            <person name="Oakeley E.J."/>
            <person name="Faust A.-M."/>
            <person name="Dessus-Babus S."/>
            <person name="Altorfer M."/>
            <person name="Burckhardt D."/>
            <person name="Oertli M."/>
            <person name="Naumann U."/>
            <person name="Petersen F."/>
            <person name="Wong J."/>
        </authorList>
    </citation>
    <scope>NUCLEOTIDE SEQUENCE</scope>
    <source>
        <strain evidence="1">GSM-AAB239-AS_SAM_17_03QT</strain>
        <tissue evidence="1">Leaf</tissue>
    </source>
</reference>
<dbReference type="Proteomes" id="UP001140949">
    <property type="component" value="Unassembled WGS sequence"/>
</dbReference>
<protein>
    <submittedName>
        <fullName evidence="1">Phosphoinositide phosphatase SAC9</fullName>
    </submittedName>
</protein>
<proteinExistence type="predicted"/>
<accession>A0AAX6HRE3</accession>